<feature type="region of interest" description="Disordered" evidence="2">
    <location>
        <begin position="1"/>
        <end position="27"/>
    </location>
</feature>
<dbReference type="InterPro" id="IPR013088">
    <property type="entry name" value="Znf_NHR/GATA"/>
</dbReference>
<feature type="region of interest" description="Disordered" evidence="2">
    <location>
        <begin position="48"/>
        <end position="67"/>
    </location>
</feature>
<accession>B6GZ82</accession>
<dbReference type="GO" id="GO:0043565">
    <property type="term" value="F:sequence-specific DNA binding"/>
    <property type="evidence" value="ECO:0007669"/>
    <property type="project" value="InterPro"/>
</dbReference>
<dbReference type="STRING" id="500485.B6GZ82"/>
<name>B6GZ82_PENRW</name>
<dbReference type="InterPro" id="IPR000679">
    <property type="entry name" value="Znf_GATA"/>
</dbReference>
<protein>
    <submittedName>
        <fullName evidence="4">Pc12g09220 protein</fullName>
    </submittedName>
</protein>
<dbReference type="EMBL" id="AM920427">
    <property type="protein sequence ID" value="CAP80549.1"/>
    <property type="molecule type" value="Genomic_DNA"/>
</dbReference>
<sequence>MALNQPEHVLEGDSEMPDYVGNVDVSNDDTLGPYEYIDFYSTKDIVESDLEEEDEDEIDQDNDDEDDKAFCSKDRTFNLDDEPKDFRLDRFHQRMGNIVSFLVGKGKEAVSGDFDPDDKWVCNEFVQPLGKHSVEEILDIFNDIIPESTRAILGCATLTPEHIMALPSVNHSASDPGVYLICFEKVSRGLKAADVQFVAATEQDHKVPSGLYTGSSVKSVSGRCVDHGALFKKFSTKRLIGGRYLENGTKVMYLYCYANLHGLVPVYRQVGVFSQQLENIDLLPVDVQWLVRLLEQAMILLLDVYEPCKDPNLRRTVGYSDRMYEEMLEECGVPSSVFHPLNHAMPLKQGTCNTRKFVKHVCHNCGATSTATWYIDHAAPGEALLYNCSACYWYRSRRVGEVRPSSLFNSFRARPTAGPCSNCHTTESPLWDWHPAEKDRVICTGCRSYWSRNKADRPKKREKQCAECGAKDTKNHWHSAYDESGRKTGEYWCATCAMKRKRDVDKEAKQNDYVNCICSICGGTNLPAWKTAITCLSCWQESTSDEYWKRSRDRVDCWNCHRPFQKQKMKPLRSKDWRFERQWHPELKEWICQMCCINGQRHGCFGVTTTHLKDLKIRCEDCHVLYAKRWTTLGKTSLERIDDSSITWDRIICGNCYKKRSMLLLRKASRKDEGKDKTDTSAEIVFANKSNDPRMPGGLTWQEYQGKDLGDEPFSKTKLLLTYLLRAHGVDLRNDKIIADKMMDDLELDDMDTDDE</sequence>
<keyword evidence="1" id="KW-0479">Metal-binding</keyword>
<dbReference type="GO" id="GO:0008270">
    <property type="term" value="F:zinc ion binding"/>
    <property type="evidence" value="ECO:0007669"/>
    <property type="project" value="UniProtKB-KW"/>
</dbReference>
<evidence type="ECO:0000313" key="4">
    <source>
        <dbReference type="EMBL" id="CAP80549.1"/>
    </source>
</evidence>
<feature type="domain" description="GATA-type" evidence="3">
    <location>
        <begin position="414"/>
        <end position="474"/>
    </location>
</feature>
<evidence type="ECO:0000256" key="2">
    <source>
        <dbReference type="SAM" id="MobiDB-lite"/>
    </source>
</evidence>
<evidence type="ECO:0000256" key="1">
    <source>
        <dbReference type="PROSITE-ProRule" id="PRU00094"/>
    </source>
</evidence>
<reference evidence="4 5" key="1">
    <citation type="journal article" date="2008" name="Nat. Biotechnol.">
        <title>Genome sequencing and analysis of the filamentous fungus Penicillium chrysogenum.</title>
        <authorList>
            <person name="van den Berg M.A."/>
            <person name="Albang R."/>
            <person name="Albermann K."/>
            <person name="Badger J.H."/>
            <person name="Daran J.-M."/>
            <person name="Driessen A.J.M."/>
            <person name="Garcia-Estrada C."/>
            <person name="Fedorova N.D."/>
            <person name="Harris D.M."/>
            <person name="Heijne W.H.M."/>
            <person name="Joardar V.S."/>
            <person name="Kiel J.A.K.W."/>
            <person name="Kovalchuk A."/>
            <person name="Martin J.F."/>
            <person name="Nierman W.C."/>
            <person name="Nijland J.G."/>
            <person name="Pronk J.T."/>
            <person name="Roubos J.A."/>
            <person name="van der Klei I.J."/>
            <person name="van Peij N.N.M.E."/>
            <person name="Veenhuis M."/>
            <person name="von Doehren H."/>
            <person name="Wagner C."/>
            <person name="Wortman J.R."/>
            <person name="Bovenberg R.A.L."/>
        </authorList>
    </citation>
    <scope>NUCLEOTIDE SEQUENCE [LARGE SCALE GENOMIC DNA]</scope>
    <source>
        <strain evidence="5">ATCC 28089 / DSM 1075 / NRRL 1951 / Wisconsin 54-1255</strain>
    </source>
</reference>
<dbReference type="GO" id="GO:0006355">
    <property type="term" value="P:regulation of DNA-templated transcription"/>
    <property type="evidence" value="ECO:0007669"/>
    <property type="project" value="InterPro"/>
</dbReference>
<evidence type="ECO:0000313" key="5">
    <source>
        <dbReference type="Proteomes" id="UP000000724"/>
    </source>
</evidence>
<dbReference type="BioCyc" id="PCHR:PC12G09220-MONOMER"/>
<keyword evidence="1" id="KW-0862">Zinc</keyword>
<dbReference type="OrthoDB" id="4353736at2759"/>
<gene>
    <name evidence="4" type="ORF">Pc12g09220</name>
    <name evidence="4" type="ORF">PCH_Pc12g09220</name>
</gene>
<keyword evidence="1" id="KW-0863">Zinc-finger</keyword>
<dbReference type="VEuPathDB" id="FungiDB:PCH_Pc12g09220"/>
<dbReference type="SMART" id="SM00401">
    <property type="entry name" value="ZnF_GATA"/>
    <property type="match status" value="2"/>
</dbReference>
<dbReference type="AlphaFoldDB" id="B6GZ82"/>
<organism evidence="4 5">
    <name type="scientific">Penicillium rubens (strain ATCC 28089 / DSM 1075 / NRRL 1951 / Wisconsin 54-1255)</name>
    <name type="common">Penicillium chrysogenum</name>
    <dbReference type="NCBI Taxonomy" id="500485"/>
    <lineage>
        <taxon>Eukaryota</taxon>
        <taxon>Fungi</taxon>
        <taxon>Dikarya</taxon>
        <taxon>Ascomycota</taxon>
        <taxon>Pezizomycotina</taxon>
        <taxon>Eurotiomycetes</taxon>
        <taxon>Eurotiomycetidae</taxon>
        <taxon>Eurotiales</taxon>
        <taxon>Aspergillaceae</taxon>
        <taxon>Penicillium</taxon>
        <taxon>Penicillium chrysogenum species complex</taxon>
    </lineage>
</organism>
<dbReference type="PROSITE" id="PS50114">
    <property type="entry name" value="GATA_ZN_FINGER_2"/>
    <property type="match status" value="1"/>
</dbReference>
<evidence type="ECO:0000259" key="3">
    <source>
        <dbReference type="PROSITE" id="PS50114"/>
    </source>
</evidence>
<dbReference type="HOGENOM" id="CLU_368451_0_0_1"/>
<dbReference type="Proteomes" id="UP000000724">
    <property type="component" value="Contig Pc00c12"/>
</dbReference>
<dbReference type="Gene3D" id="3.30.50.10">
    <property type="entry name" value="Erythroid Transcription Factor GATA-1, subunit A"/>
    <property type="match status" value="2"/>
</dbReference>
<proteinExistence type="predicted"/>
<keyword evidence="5" id="KW-1185">Reference proteome</keyword>